<comment type="caution">
    <text evidence="1">The sequence shown here is derived from an EMBL/GenBank/DDBJ whole genome shotgun (WGS) entry which is preliminary data.</text>
</comment>
<reference evidence="1 2" key="1">
    <citation type="submission" date="2020-08" db="EMBL/GenBank/DDBJ databases">
        <title>A Genomic Blueprint of the Chicken Gut Microbiome.</title>
        <authorList>
            <person name="Gilroy R."/>
            <person name="Ravi A."/>
            <person name="Getino M."/>
            <person name="Pursley I."/>
            <person name="Horton D.L."/>
            <person name="Alikhan N.-F."/>
            <person name="Baker D."/>
            <person name="Gharbi K."/>
            <person name="Hall N."/>
            <person name="Watson M."/>
            <person name="Adriaenssens E.M."/>
            <person name="Foster-Nyarko E."/>
            <person name="Jarju S."/>
            <person name="Secka A."/>
            <person name="Antonio M."/>
            <person name="Oren A."/>
            <person name="Chaudhuri R."/>
            <person name="La Ragione R.M."/>
            <person name="Hildebrand F."/>
            <person name="Pallen M.J."/>
        </authorList>
    </citation>
    <scope>NUCLEOTIDE SEQUENCE [LARGE SCALE GENOMIC DNA]</scope>
    <source>
        <strain evidence="1 2">Sa1BUA6</strain>
    </source>
</reference>
<protein>
    <submittedName>
        <fullName evidence="1">Uncharacterized protein</fullName>
    </submittedName>
</protein>
<dbReference type="Proteomes" id="UP000621930">
    <property type="component" value="Unassembled WGS sequence"/>
</dbReference>
<accession>A0ABR8VT83</accession>
<keyword evidence="2" id="KW-1185">Reference proteome</keyword>
<evidence type="ECO:0000313" key="2">
    <source>
        <dbReference type="Proteomes" id="UP000621930"/>
    </source>
</evidence>
<dbReference type="EMBL" id="JACSPT010000001">
    <property type="protein sequence ID" value="MBD8007979.1"/>
    <property type="molecule type" value="Genomic_DNA"/>
</dbReference>
<evidence type="ECO:0000313" key="1">
    <source>
        <dbReference type="EMBL" id="MBD8007979.1"/>
    </source>
</evidence>
<dbReference type="RefSeq" id="WP_064094757.1">
    <property type="nucleotide sequence ID" value="NZ_JACSPT010000001.1"/>
</dbReference>
<name>A0ABR8VT83_9GAMM</name>
<sequence length="247" mass="29347">MPVRKKSKFEQWFSFSRHQRRFGADKVYAQFNDVDLDALKNQMIGGEEVRYTYGSAKDLNEHIEQLEQEFVGQSALNHYHASLIVLIRREVDVQNNYARFKELWLSERDYLLASLNTRWLISACDTFIDLEDDPLLQAILMNAVVLINTIKLQETERFLCDQSLTVNPEHQQLLQQQRYALFDGTAAFAVGTDDTLRNMRWRLEQICEAHELGQIVIEIFDRLQLDQNNNVYSRFKQRHTREKTRWW</sequence>
<organism evidence="1 2">
    <name type="scientific">Acinetobacter pecorum</name>
    <dbReference type="NCBI Taxonomy" id="2762215"/>
    <lineage>
        <taxon>Bacteria</taxon>
        <taxon>Pseudomonadati</taxon>
        <taxon>Pseudomonadota</taxon>
        <taxon>Gammaproteobacteria</taxon>
        <taxon>Moraxellales</taxon>
        <taxon>Moraxellaceae</taxon>
        <taxon>Acinetobacter</taxon>
    </lineage>
</organism>
<proteinExistence type="predicted"/>
<gene>
    <name evidence="1" type="ORF">H9629_01220</name>
</gene>